<protein>
    <recommendedName>
        <fullName evidence="5">C2 domain-containing protein</fullName>
    </recommendedName>
</protein>
<evidence type="ECO:0000256" key="4">
    <source>
        <dbReference type="SAM" id="SignalP"/>
    </source>
</evidence>
<feature type="region of interest" description="Disordered" evidence="3">
    <location>
        <begin position="489"/>
        <end position="530"/>
    </location>
</feature>
<dbReference type="EMBL" id="SEKV01001022">
    <property type="protein sequence ID" value="TFY52202.1"/>
    <property type="molecule type" value="Genomic_DNA"/>
</dbReference>
<feature type="chain" id="PRO_5021460721" description="C2 domain-containing protein" evidence="4">
    <location>
        <begin position="23"/>
        <end position="530"/>
    </location>
</feature>
<dbReference type="AlphaFoldDB" id="A0A4Y9XR17"/>
<accession>A0A4Y9XR17</accession>
<dbReference type="InterPro" id="IPR035892">
    <property type="entry name" value="C2_domain_sf"/>
</dbReference>
<reference evidence="6 7" key="1">
    <citation type="submission" date="2019-01" db="EMBL/GenBank/DDBJ databases">
        <title>Genome sequencing of the rare red list fungi Fomitopsis rosea.</title>
        <authorList>
            <person name="Buettner E."/>
            <person name="Kellner H."/>
        </authorList>
    </citation>
    <scope>NUCLEOTIDE SEQUENCE [LARGE SCALE GENOMIC DNA]</scope>
    <source>
        <strain evidence="6 7">DSM 105464</strain>
    </source>
</reference>
<feature type="non-terminal residue" evidence="6">
    <location>
        <position position="530"/>
    </location>
</feature>
<dbReference type="GO" id="GO:0016020">
    <property type="term" value="C:membrane"/>
    <property type="evidence" value="ECO:0007669"/>
    <property type="project" value="TreeGrafter"/>
</dbReference>
<dbReference type="PANTHER" id="PTHR45911">
    <property type="entry name" value="C2 DOMAIN-CONTAINING PROTEIN"/>
    <property type="match status" value="1"/>
</dbReference>
<feature type="domain" description="C2" evidence="5">
    <location>
        <begin position="311"/>
        <end position="433"/>
    </location>
</feature>
<feature type="compositionally biased region" description="Acidic residues" evidence="3">
    <location>
        <begin position="511"/>
        <end position="530"/>
    </location>
</feature>
<keyword evidence="4" id="KW-0732">Signal</keyword>
<gene>
    <name evidence="6" type="ORF">EVJ58_g10146</name>
</gene>
<evidence type="ECO:0000256" key="2">
    <source>
        <dbReference type="ARBA" id="ARBA00022837"/>
    </source>
</evidence>
<dbReference type="SUPFAM" id="SSF49562">
    <property type="entry name" value="C2 domain (Calcium/lipid-binding domain, CaLB)"/>
    <property type="match status" value="1"/>
</dbReference>
<feature type="signal peptide" evidence="4">
    <location>
        <begin position="1"/>
        <end position="22"/>
    </location>
</feature>
<evidence type="ECO:0000256" key="3">
    <source>
        <dbReference type="SAM" id="MobiDB-lite"/>
    </source>
</evidence>
<dbReference type="Pfam" id="PF00168">
    <property type="entry name" value="C2"/>
    <property type="match status" value="1"/>
</dbReference>
<proteinExistence type="predicted"/>
<dbReference type="SMART" id="SM00239">
    <property type="entry name" value="C2"/>
    <property type="match status" value="1"/>
</dbReference>
<evidence type="ECO:0000313" key="6">
    <source>
        <dbReference type="EMBL" id="TFY52202.1"/>
    </source>
</evidence>
<comment type="caution">
    <text evidence="6">The sequence shown here is derived from an EMBL/GenBank/DDBJ whole genome shotgun (WGS) entry which is preliminary data.</text>
</comment>
<dbReference type="PROSITE" id="PS50004">
    <property type="entry name" value="C2"/>
    <property type="match status" value="1"/>
</dbReference>
<dbReference type="Proteomes" id="UP000298390">
    <property type="component" value="Unassembled WGS sequence"/>
</dbReference>
<evidence type="ECO:0000256" key="1">
    <source>
        <dbReference type="ARBA" id="ARBA00022723"/>
    </source>
</evidence>
<dbReference type="STRING" id="34475.A0A4Y9XR17"/>
<keyword evidence="1" id="KW-0479">Metal-binding</keyword>
<dbReference type="InterPro" id="IPR000008">
    <property type="entry name" value="C2_dom"/>
</dbReference>
<evidence type="ECO:0000313" key="7">
    <source>
        <dbReference type="Proteomes" id="UP000298390"/>
    </source>
</evidence>
<keyword evidence="2" id="KW-0106">Calcium</keyword>
<dbReference type="PANTHER" id="PTHR45911:SF4">
    <property type="entry name" value="MULTIPLE C2 AND TRANSMEMBRANE DOMAIN-CONTAINING PROTEIN"/>
    <property type="match status" value="1"/>
</dbReference>
<evidence type="ECO:0000259" key="5">
    <source>
        <dbReference type="PROSITE" id="PS50004"/>
    </source>
</evidence>
<dbReference type="GO" id="GO:0005509">
    <property type="term" value="F:calcium ion binding"/>
    <property type="evidence" value="ECO:0007669"/>
    <property type="project" value="TreeGrafter"/>
</dbReference>
<dbReference type="CDD" id="cd00030">
    <property type="entry name" value="C2"/>
    <property type="match status" value="1"/>
</dbReference>
<dbReference type="Gene3D" id="2.60.40.150">
    <property type="entry name" value="C2 domain"/>
    <property type="match status" value="1"/>
</dbReference>
<name>A0A4Y9XR17_9APHY</name>
<organism evidence="6 7">
    <name type="scientific">Rhodofomes roseus</name>
    <dbReference type="NCBI Taxonomy" id="34475"/>
    <lineage>
        <taxon>Eukaryota</taxon>
        <taxon>Fungi</taxon>
        <taxon>Dikarya</taxon>
        <taxon>Basidiomycota</taxon>
        <taxon>Agaricomycotina</taxon>
        <taxon>Agaricomycetes</taxon>
        <taxon>Polyporales</taxon>
        <taxon>Rhodofomes</taxon>
    </lineage>
</organism>
<sequence>MSSTVALSALLAAAAALSGANAQSSSTSVAPLAAQTYAYADLPYQVEPYGGERGNQVGYNKCNSTTENQDSLCQTLIANAIDDFCLWSSPKENETIGDTEAYEVAWCSKKGHGARAMPDGTLQGVSVIRTPDYVMYAGFLDQVQVNLAADDYGGELDPHGADLMGNPMGGMVYSNQYPKGNTDNNTLTQVVEWKQFIGGNQFCLMICDPSKTDANNVGLCENRYDEVGISYNCPNSAQKGKYEVCDGDSMSPIGQYVSNGVTTTWTQPWSGSWTVPYTATVPSSSNCRTFASTDLYTAGVKPTVSASGSAAGGSGRNTFSPLPAELPVALLRLQVIGCRDLVAKDKSGLSDPFVAVSLLRDRHQTGVVKKTINPVYAPADATFDFPIYLSLADRLGVVEFVVWDKDMLRKDYLGEANIPLEDWFRDGNAFAFDDAENKPISAPIVSTRVSIAAAGTIQFKLGFVSPADRQSAQDFSELFSELVKRSRPSLVSAPPTEGIGTIRSNQIGPEFQDDGLTSDEGESSDDDEEE</sequence>